<evidence type="ECO:0000259" key="6">
    <source>
        <dbReference type="Pfam" id="PF07992"/>
    </source>
</evidence>
<evidence type="ECO:0000256" key="5">
    <source>
        <dbReference type="ARBA" id="ARBA00023002"/>
    </source>
</evidence>
<keyword evidence="3" id="KW-0285">Flavoprotein</keyword>
<dbReference type="GO" id="GO:0016491">
    <property type="term" value="F:oxidoreductase activity"/>
    <property type="evidence" value="ECO:0007669"/>
    <property type="project" value="UniProtKB-KW"/>
</dbReference>
<dbReference type="Pfam" id="PF26311">
    <property type="entry name" value="ETF-QO_FixC_C"/>
    <property type="match status" value="1"/>
</dbReference>
<comment type="similarity">
    <text evidence="2">Belongs to the ETF-QO/FixC family.</text>
</comment>
<dbReference type="STRING" id="574087.Acear_1966"/>
<keyword evidence="9" id="KW-1185">Reference proteome</keyword>
<dbReference type="eggNOG" id="COG0644">
    <property type="taxonomic scope" value="Bacteria"/>
</dbReference>
<accession>D9QSK1</accession>
<dbReference type="InterPro" id="IPR039651">
    <property type="entry name" value="FixC-like"/>
</dbReference>
<keyword evidence="5" id="KW-0560">Oxidoreductase</keyword>
<comment type="cofactor">
    <cofactor evidence="1">
        <name>FAD</name>
        <dbReference type="ChEBI" id="CHEBI:57692"/>
    </cofactor>
</comment>
<evidence type="ECO:0000259" key="7">
    <source>
        <dbReference type="Pfam" id="PF26311"/>
    </source>
</evidence>
<evidence type="ECO:0000256" key="4">
    <source>
        <dbReference type="ARBA" id="ARBA00022827"/>
    </source>
</evidence>
<protein>
    <submittedName>
        <fullName evidence="8">FAD-dependent pyridine nucleotide-disulfide oxidoreductase</fullName>
    </submittedName>
</protein>
<organism evidence="8 9">
    <name type="scientific">Acetohalobium arabaticum (strain ATCC 49924 / DSM 5501 / Z-7288)</name>
    <dbReference type="NCBI Taxonomy" id="574087"/>
    <lineage>
        <taxon>Bacteria</taxon>
        <taxon>Bacillati</taxon>
        <taxon>Bacillota</taxon>
        <taxon>Clostridia</taxon>
        <taxon>Halanaerobiales</taxon>
        <taxon>Halobacteroidaceae</taxon>
        <taxon>Acetohalobium</taxon>
    </lineage>
</organism>
<dbReference type="SUPFAM" id="SSF51905">
    <property type="entry name" value="FAD/NAD(P)-binding domain"/>
    <property type="match status" value="1"/>
</dbReference>
<dbReference type="AlphaFoldDB" id="D9QSK1"/>
<dbReference type="InterPro" id="IPR023753">
    <property type="entry name" value="FAD/NAD-binding_dom"/>
</dbReference>
<evidence type="ECO:0000256" key="1">
    <source>
        <dbReference type="ARBA" id="ARBA00001974"/>
    </source>
</evidence>
<dbReference type="Proteomes" id="UP000001661">
    <property type="component" value="Chromosome"/>
</dbReference>
<dbReference type="PRINTS" id="PR00368">
    <property type="entry name" value="FADPNR"/>
</dbReference>
<proteinExistence type="inferred from homology"/>
<dbReference type="SUPFAM" id="SSF54373">
    <property type="entry name" value="FAD-linked reductases, C-terminal domain"/>
    <property type="match status" value="1"/>
</dbReference>
<dbReference type="Gene3D" id="3.50.50.60">
    <property type="entry name" value="FAD/NAD(P)-binding domain"/>
    <property type="match status" value="1"/>
</dbReference>
<dbReference type="PANTHER" id="PTHR43624:SF2">
    <property type="entry name" value="ELECTRON TRANSFER FLAVOPROTEIN-QUINONE OXIDOREDUCTASE YDIS-RELATED"/>
    <property type="match status" value="1"/>
</dbReference>
<dbReference type="Pfam" id="PF07992">
    <property type="entry name" value="Pyr_redox_2"/>
    <property type="match status" value="1"/>
</dbReference>
<dbReference type="EMBL" id="CP002105">
    <property type="protein sequence ID" value="ADL13464.1"/>
    <property type="molecule type" value="Genomic_DNA"/>
</dbReference>
<dbReference type="HOGENOM" id="CLU_050977_0_0_9"/>
<dbReference type="PRINTS" id="PR00411">
    <property type="entry name" value="PNDRDTASEI"/>
</dbReference>
<dbReference type="PANTHER" id="PTHR43624">
    <property type="entry name" value="ELECTRON TRANSFER FLAVOPROTEIN-QUINONE OXIDOREDUCTASE YDIS-RELATED"/>
    <property type="match status" value="1"/>
</dbReference>
<evidence type="ECO:0000256" key="2">
    <source>
        <dbReference type="ARBA" id="ARBA00006796"/>
    </source>
</evidence>
<dbReference type="OrthoDB" id="9806565at2"/>
<evidence type="ECO:0000256" key="3">
    <source>
        <dbReference type="ARBA" id="ARBA00022630"/>
    </source>
</evidence>
<feature type="domain" description="FAD/NAD(P)-binding" evidence="6">
    <location>
        <begin position="6"/>
        <end position="174"/>
    </location>
</feature>
<dbReference type="RefSeq" id="WP_013278909.1">
    <property type="nucleotide sequence ID" value="NC_014378.1"/>
</dbReference>
<dbReference type="InterPro" id="IPR059103">
    <property type="entry name" value="FixC-like_C"/>
</dbReference>
<evidence type="ECO:0000313" key="9">
    <source>
        <dbReference type="Proteomes" id="UP000001661"/>
    </source>
</evidence>
<reference evidence="8 9" key="1">
    <citation type="journal article" date="2010" name="Stand. Genomic Sci.">
        <title>Complete genome sequence of Acetohalobium arabaticum type strain (Z-7288).</title>
        <authorList>
            <person name="Sikorski J."/>
            <person name="Lapidus A."/>
            <person name="Chertkov O."/>
            <person name="Lucas S."/>
            <person name="Copeland A."/>
            <person name="Glavina Del Rio T."/>
            <person name="Nolan M."/>
            <person name="Tice H."/>
            <person name="Cheng J.F."/>
            <person name="Han C."/>
            <person name="Brambilla E."/>
            <person name="Pitluck S."/>
            <person name="Liolios K."/>
            <person name="Ivanova N."/>
            <person name="Mavromatis K."/>
            <person name="Mikhailova N."/>
            <person name="Pati A."/>
            <person name="Bruce D."/>
            <person name="Detter C."/>
            <person name="Tapia R."/>
            <person name="Goodwin L."/>
            <person name="Chen A."/>
            <person name="Palaniappan K."/>
            <person name="Land M."/>
            <person name="Hauser L."/>
            <person name="Chang Y.J."/>
            <person name="Jeffries C.D."/>
            <person name="Rohde M."/>
            <person name="Goker M."/>
            <person name="Spring S."/>
            <person name="Woyke T."/>
            <person name="Bristow J."/>
            <person name="Eisen J.A."/>
            <person name="Markowitz V."/>
            <person name="Hugenholtz P."/>
            <person name="Kyrpides N.C."/>
            <person name="Klenk H.P."/>
        </authorList>
    </citation>
    <scope>NUCLEOTIDE SEQUENCE [LARGE SCALE GENOMIC DNA]</scope>
    <source>
        <strain evidence="9">ATCC 49924 / DSM 5501 / Z-7288</strain>
    </source>
</reference>
<feature type="domain" description="FixC-like C-terminal" evidence="7">
    <location>
        <begin position="385"/>
        <end position="433"/>
    </location>
</feature>
<evidence type="ECO:0000313" key="8">
    <source>
        <dbReference type="EMBL" id="ADL13464.1"/>
    </source>
</evidence>
<name>D9QSK1_ACEAZ</name>
<sequence>MGHDRYDAVVVGAGPAGSAAAMSMAQNNLSVALIERGEQPGSKNMFGGSLSRKPTAEAIPEFWKEAPLERAIVNEELWLMDKTSAVKVGFTGLEFNKSPYNKFSVIRSKFDPWFADQAVKAGAQLMTSTLVEELVYEKTGLLNKKVAGVELDSGEIIHADVVLLAEGASAALTQEAGLREEIKPSSLFLYVKEELGLPAEKIESRFNLEPGEGANIGMLGYPGSGIIGKGGIWTNQESISVVVGGYLNQIINKGVSPYQLLSRFKEHSLISRLLAGAEPIAYKAHTIPKGGYNEIPQLYGDGVLVAGDAAMMVTGRRGADLAILTGLYAAEVIAQARAAQDYSAEILKGYEKRIMNSFFMENIKEHKDRKEYYQNYSDSDFLLTKAANDAAYRFFKVGLQSKKDKMKTIRKDLFNMQPTDKLVSDLYHGLKNWGDF</sequence>
<keyword evidence="4" id="KW-0274">FAD</keyword>
<gene>
    <name evidence="8" type="ordered locus">Acear_1966</name>
</gene>
<dbReference type="KEGG" id="aar:Acear_1966"/>
<dbReference type="InterPro" id="IPR036188">
    <property type="entry name" value="FAD/NAD-bd_sf"/>
</dbReference>